<proteinExistence type="predicted"/>
<protein>
    <recommendedName>
        <fullName evidence="3">Tc1-like transposase DDE domain-containing protein</fullName>
    </recommendedName>
</protein>
<reference evidence="1 2" key="1">
    <citation type="submission" date="2021-06" db="EMBL/GenBank/DDBJ databases">
        <authorList>
            <person name="Palmer J.M."/>
        </authorList>
    </citation>
    <scope>NUCLEOTIDE SEQUENCE [LARGE SCALE GENOMIC DNA]</scope>
    <source>
        <strain evidence="1 2">CL_MEX2019</strain>
        <tissue evidence="1">Muscle</tissue>
    </source>
</reference>
<dbReference type="EMBL" id="JAHUTJ010046466">
    <property type="protein sequence ID" value="MED6282422.1"/>
    <property type="molecule type" value="Genomic_DNA"/>
</dbReference>
<name>A0ABU7E5A9_9TELE</name>
<dbReference type="InterPro" id="IPR036397">
    <property type="entry name" value="RNaseH_sf"/>
</dbReference>
<evidence type="ECO:0008006" key="3">
    <source>
        <dbReference type="Google" id="ProtNLM"/>
    </source>
</evidence>
<comment type="caution">
    <text evidence="1">The sequence shown here is derived from an EMBL/GenBank/DDBJ whole genome shotgun (WGS) entry which is preliminary data.</text>
</comment>
<dbReference type="Proteomes" id="UP001352852">
    <property type="component" value="Unassembled WGS sequence"/>
</dbReference>
<gene>
    <name evidence="1" type="ORF">CHARACLAT_032028</name>
</gene>
<dbReference type="Gene3D" id="3.30.420.10">
    <property type="entry name" value="Ribonuclease H-like superfamily/Ribonuclease H"/>
    <property type="match status" value="1"/>
</dbReference>
<evidence type="ECO:0000313" key="1">
    <source>
        <dbReference type="EMBL" id="MED6282422.1"/>
    </source>
</evidence>
<sequence>MVLYQGSGRDPVLPKNVAMDETWDQNVLQEQCCPTTQRQFGDGLWVFQPDGAPGYKTRVITKLLKDLDMEMLDLWSGCSPDLNPAENLTSVFKRQMEKQKPTK</sequence>
<keyword evidence="2" id="KW-1185">Reference proteome</keyword>
<evidence type="ECO:0000313" key="2">
    <source>
        <dbReference type="Proteomes" id="UP001352852"/>
    </source>
</evidence>
<organism evidence="1 2">
    <name type="scientific">Characodon lateralis</name>
    <dbReference type="NCBI Taxonomy" id="208331"/>
    <lineage>
        <taxon>Eukaryota</taxon>
        <taxon>Metazoa</taxon>
        <taxon>Chordata</taxon>
        <taxon>Craniata</taxon>
        <taxon>Vertebrata</taxon>
        <taxon>Euteleostomi</taxon>
        <taxon>Actinopterygii</taxon>
        <taxon>Neopterygii</taxon>
        <taxon>Teleostei</taxon>
        <taxon>Neoteleostei</taxon>
        <taxon>Acanthomorphata</taxon>
        <taxon>Ovalentaria</taxon>
        <taxon>Atherinomorphae</taxon>
        <taxon>Cyprinodontiformes</taxon>
        <taxon>Goodeidae</taxon>
        <taxon>Characodon</taxon>
    </lineage>
</organism>
<accession>A0ABU7E5A9</accession>